<protein>
    <recommendedName>
        <fullName evidence="6">Dipeptidase</fullName>
        <ecNumber evidence="6">3.4.-.-</ecNumber>
    </recommendedName>
</protein>
<dbReference type="InterPro" id="IPR047804">
    <property type="entry name" value="C69_dipept_A-like"/>
</dbReference>
<dbReference type="NCBIfam" id="NF033678">
    <property type="entry name" value="C69_fam_dipept"/>
    <property type="match status" value="1"/>
</dbReference>
<evidence type="ECO:0000256" key="2">
    <source>
        <dbReference type="ARBA" id="ARBA00007225"/>
    </source>
</evidence>
<dbReference type="Pfam" id="PF03577">
    <property type="entry name" value="Peptidase_C69"/>
    <property type="match status" value="1"/>
</dbReference>
<gene>
    <name evidence="7" type="ORF">SAMN05216431_11242</name>
</gene>
<evidence type="ECO:0000313" key="8">
    <source>
        <dbReference type="Proteomes" id="UP000182089"/>
    </source>
</evidence>
<sequence length="465" mass="52195">MTNKRSSCTMILVGKEATLDGSTMIAREEDSSNGANPKRFVVIEPKHQPKEYHSTFTNFSLNLPAKKDTLRYTATPDAHVGGGIFGESGINELNVAMTATETTTANARILGIDPLVKDGIGEEDMLTVVLPYIKSAKEGVLRLGKLIEQYGTCEINGVAFSDSDEVWYLETYGGHQWASVKIPDDAYVVLPNRSNITDFDFEASDTLASPGLKELIDKYQLNPQTSGYNLRQILGTSTQNDTRYNNPRAWYGQKYLTKDAQGLPTDQDLPFICHADRKISVEDLKFLLSSHYQNTPYDPYGKGDEALKKAFRPMALDRNQEGHILQIRNQVPDALKGVHWLFVGPNTFSCAVPFYANINDTPKTYRDVSDDFDLQTQFWLTRALAVLGDRDYAAYSALAEQTERDILAFCRHIQLKTDLKVSQRKLARKYLTDANKKMADYAFEQTNILFGKLVAKAAEKMTLKF</sequence>
<keyword evidence="3 6" id="KW-0645">Protease</keyword>
<dbReference type="PANTHER" id="PTHR12994:SF17">
    <property type="entry name" value="LD30995P"/>
    <property type="match status" value="1"/>
</dbReference>
<evidence type="ECO:0000256" key="6">
    <source>
        <dbReference type="RuleBase" id="RU364089"/>
    </source>
</evidence>
<proteinExistence type="inferred from homology"/>
<dbReference type="PANTHER" id="PTHR12994">
    <property type="entry name" value="SECERNIN"/>
    <property type="match status" value="1"/>
</dbReference>
<dbReference type="EMBL" id="FOCC01000012">
    <property type="protein sequence ID" value="SEM89273.1"/>
    <property type="molecule type" value="Genomic_DNA"/>
</dbReference>
<dbReference type="InterPro" id="IPR005322">
    <property type="entry name" value="Peptidase_C69"/>
</dbReference>
<comment type="similarity">
    <text evidence="2 6">Belongs to the peptidase C69 family.</text>
</comment>
<dbReference type="Proteomes" id="UP000182089">
    <property type="component" value="Unassembled WGS sequence"/>
</dbReference>
<evidence type="ECO:0000313" key="7">
    <source>
        <dbReference type="EMBL" id="SEM89273.1"/>
    </source>
</evidence>
<evidence type="ECO:0000256" key="3">
    <source>
        <dbReference type="ARBA" id="ARBA00022670"/>
    </source>
</evidence>
<evidence type="ECO:0000256" key="4">
    <source>
        <dbReference type="ARBA" id="ARBA00022801"/>
    </source>
</evidence>
<reference evidence="7 8" key="1">
    <citation type="submission" date="2016-10" db="EMBL/GenBank/DDBJ databases">
        <authorList>
            <person name="Varghese N."/>
            <person name="Submissions S."/>
        </authorList>
    </citation>
    <scope>NUCLEOTIDE SEQUENCE [LARGE SCALE GENOMIC DNA]</scope>
    <source>
        <strain evidence="7 8">WC1T17</strain>
    </source>
</reference>
<organism evidence="7 8">
    <name type="scientific">Ligilactobacillus ruminis</name>
    <dbReference type="NCBI Taxonomy" id="1623"/>
    <lineage>
        <taxon>Bacteria</taxon>
        <taxon>Bacillati</taxon>
        <taxon>Bacillota</taxon>
        <taxon>Bacilli</taxon>
        <taxon>Lactobacillales</taxon>
        <taxon>Lactobacillaceae</taxon>
        <taxon>Ligilactobacillus</taxon>
    </lineage>
</organism>
<keyword evidence="4 6" id="KW-0378">Hydrolase</keyword>
<comment type="catalytic activity">
    <reaction evidence="1">
        <text>an L-aminoacyl-L-amino acid + H2O = 2 an L-alpha-amino acid</text>
        <dbReference type="Rhea" id="RHEA:48940"/>
        <dbReference type="ChEBI" id="CHEBI:15377"/>
        <dbReference type="ChEBI" id="CHEBI:59869"/>
        <dbReference type="ChEBI" id="CHEBI:77460"/>
        <dbReference type="EC" id="3.4.13.19"/>
    </reaction>
</comment>
<dbReference type="EC" id="3.4.-.-" evidence="6"/>
<evidence type="ECO:0000256" key="1">
    <source>
        <dbReference type="ARBA" id="ARBA00001670"/>
    </source>
</evidence>
<dbReference type="Gene3D" id="3.60.60.10">
    <property type="entry name" value="Penicillin V Acylase, Chain A"/>
    <property type="match status" value="1"/>
</dbReference>
<name>A0ABY1AD25_9LACO</name>
<accession>A0ABY1AD25</accession>
<evidence type="ECO:0000256" key="5">
    <source>
        <dbReference type="ARBA" id="ARBA00022997"/>
    </source>
</evidence>
<comment type="caution">
    <text evidence="7">The sequence shown here is derived from an EMBL/GenBank/DDBJ whole genome shotgun (WGS) entry which is preliminary data.</text>
</comment>
<keyword evidence="5 6" id="KW-0224">Dipeptidase</keyword>